<accession>G0V3D3</accession>
<sequence length="191" mass="22931">MVRCCSWHWFQMVVRFCTTLRFVHIFSFSFSFFLSLLTFFLYAFLMFCLFWDVALLFVHQNGPLPPAATLLQNIPFHLILYFCSSHHYTEAIPFHFFFFLFALLEIFSLLFVVSEHCCHSHTFPPFLHILPAFNFFFFLVNFFFFSGRIYIRRHSCLRDGTRGRGVVKTYKVSFSFCFLFLLCLFPHLLVY</sequence>
<evidence type="ECO:0000256" key="1">
    <source>
        <dbReference type="SAM" id="Phobius"/>
    </source>
</evidence>
<evidence type="ECO:0000313" key="2">
    <source>
        <dbReference type="EMBL" id="CCC96156.1"/>
    </source>
</evidence>
<reference evidence="2" key="1">
    <citation type="journal article" date="2012" name="Proc. Natl. Acad. Sci. U.S.A.">
        <title>Antigenic diversity is generated by distinct evolutionary mechanisms in African trypanosome species.</title>
        <authorList>
            <person name="Jackson A.P."/>
            <person name="Berry A."/>
            <person name="Aslett M."/>
            <person name="Allison H.C."/>
            <person name="Burton P."/>
            <person name="Vavrova-Anderson J."/>
            <person name="Brown R."/>
            <person name="Browne H."/>
            <person name="Corton N."/>
            <person name="Hauser H."/>
            <person name="Gamble J."/>
            <person name="Gilderthorp R."/>
            <person name="Marcello L."/>
            <person name="McQuillan J."/>
            <person name="Otto T.D."/>
            <person name="Quail M.A."/>
            <person name="Sanders M.J."/>
            <person name="van Tonder A."/>
            <person name="Ginger M.L."/>
            <person name="Field M.C."/>
            <person name="Barry J.D."/>
            <person name="Hertz-Fowler C."/>
            <person name="Berriman M."/>
        </authorList>
    </citation>
    <scope>NUCLEOTIDE SEQUENCE</scope>
    <source>
        <strain evidence="2">IL3000</strain>
    </source>
</reference>
<organism evidence="2">
    <name type="scientific">Trypanosoma congolense (strain IL3000)</name>
    <dbReference type="NCBI Taxonomy" id="1068625"/>
    <lineage>
        <taxon>Eukaryota</taxon>
        <taxon>Discoba</taxon>
        <taxon>Euglenozoa</taxon>
        <taxon>Kinetoplastea</taxon>
        <taxon>Metakinetoplastina</taxon>
        <taxon>Trypanosomatida</taxon>
        <taxon>Trypanosomatidae</taxon>
        <taxon>Trypanosoma</taxon>
        <taxon>Nannomonas</taxon>
    </lineage>
</organism>
<keyword evidence="1" id="KW-0812">Transmembrane</keyword>
<keyword evidence="1" id="KW-0472">Membrane</keyword>
<proteinExistence type="predicted"/>
<dbReference type="AlphaFoldDB" id="G0V3D3"/>
<feature type="transmembrane region" description="Helical" evidence="1">
    <location>
        <begin position="94"/>
        <end position="114"/>
    </location>
</feature>
<feature type="transmembrane region" description="Helical" evidence="1">
    <location>
        <begin position="126"/>
        <end position="151"/>
    </location>
</feature>
<feature type="transmembrane region" description="Helical" evidence="1">
    <location>
        <begin position="172"/>
        <end position="190"/>
    </location>
</feature>
<protein>
    <submittedName>
        <fullName evidence="2">Uncharacterized protein TCIL3000_11_16700</fullName>
    </submittedName>
</protein>
<keyword evidence="1" id="KW-1133">Transmembrane helix</keyword>
<name>G0V3D3_TRYCI</name>
<gene>
    <name evidence="2" type="ORF">TCIL3000_11_16700</name>
</gene>
<dbReference type="VEuPathDB" id="TriTrypDB:TcIL3000.11.16700"/>
<dbReference type="EMBL" id="HE575324">
    <property type="protein sequence ID" value="CCC96156.1"/>
    <property type="molecule type" value="Genomic_DNA"/>
</dbReference>
<feature type="transmembrane region" description="Helical" evidence="1">
    <location>
        <begin position="12"/>
        <end position="33"/>
    </location>
</feature>